<accession>C6LI53</accession>
<protein>
    <submittedName>
        <fullName evidence="1">Uncharacterized protein</fullName>
    </submittedName>
</protein>
<dbReference type="EMBL" id="ACCL02000016">
    <property type="protein sequence ID" value="EET59709.1"/>
    <property type="molecule type" value="Genomic_DNA"/>
</dbReference>
<evidence type="ECO:0000313" key="2">
    <source>
        <dbReference type="Proteomes" id="UP000005561"/>
    </source>
</evidence>
<evidence type="ECO:0000313" key="1">
    <source>
        <dbReference type="EMBL" id="EET59709.1"/>
    </source>
</evidence>
<dbReference type="AlphaFoldDB" id="C6LI53"/>
<comment type="caution">
    <text evidence="1">The sequence shown here is derived from an EMBL/GenBank/DDBJ whole genome shotgun (WGS) entry which is preliminary data.</text>
</comment>
<dbReference type="Proteomes" id="UP000005561">
    <property type="component" value="Unassembled WGS sequence"/>
</dbReference>
<proteinExistence type="predicted"/>
<sequence>MYHIYLPFPADEAALLYHSHNGSDEAAFRRSAAGAVIRIIYLYHTWILPVLKVSDVSN</sequence>
<organism evidence="1 2">
    <name type="scientific">Marvinbryantia formatexigens DSM 14469</name>
    <dbReference type="NCBI Taxonomy" id="478749"/>
    <lineage>
        <taxon>Bacteria</taxon>
        <taxon>Bacillati</taxon>
        <taxon>Bacillota</taxon>
        <taxon>Clostridia</taxon>
        <taxon>Lachnospirales</taxon>
        <taxon>Lachnospiraceae</taxon>
        <taxon>Marvinbryantia</taxon>
    </lineage>
</organism>
<gene>
    <name evidence="1" type="ORF">BRYFOR_08325</name>
</gene>
<reference evidence="1" key="1">
    <citation type="submission" date="2009-07" db="EMBL/GenBank/DDBJ databases">
        <authorList>
            <person name="Weinstock G."/>
            <person name="Sodergren E."/>
            <person name="Clifton S."/>
            <person name="Fulton L."/>
            <person name="Fulton B."/>
            <person name="Courtney L."/>
            <person name="Fronick C."/>
            <person name="Harrison M."/>
            <person name="Strong C."/>
            <person name="Farmer C."/>
            <person name="Delahaunty K."/>
            <person name="Markovic C."/>
            <person name="Hall O."/>
            <person name="Minx P."/>
            <person name="Tomlinson C."/>
            <person name="Mitreva M."/>
            <person name="Nelson J."/>
            <person name="Hou S."/>
            <person name="Wollam A."/>
            <person name="Pepin K.H."/>
            <person name="Johnson M."/>
            <person name="Bhonagiri V."/>
            <person name="Nash W.E."/>
            <person name="Warren W."/>
            <person name="Chinwalla A."/>
            <person name="Mardis E.R."/>
            <person name="Wilson R.K."/>
        </authorList>
    </citation>
    <scope>NUCLEOTIDE SEQUENCE [LARGE SCALE GENOMIC DNA]</scope>
    <source>
        <strain evidence="1">DSM 14469</strain>
    </source>
</reference>
<name>C6LI53_9FIRM</name>
<keyword evidence="2" id="KW-1185">Reference proteome</keyword>